<evidence type="ECO:0000256" key="9">
    <source>
        <dbReference type="SAM" id="Phobius"/>
    </source>
</evidence>
<keyword evidence="6 9" id="KW-1133">Transmembrane helix</keyword>
<feature type="transmembrane region" description="Helical" evidence="9">
    <location>
        <begin position="273"/>
        <end position="291"/>
    </location>
</feature>
<keyword evidence="4" id="KW-1003">Cell membrane</keyword>
<protein>
    <submittedName>
        <fullName evidence="10">Lipopolysaccharide export system permease protein</fullName>
    </submittedName>
</protein>
<dbReference type="PANTHER" id="PTHR33529">
    <property type="entry name" value="SLR0882 PROTEIN-RELATED"/>
    <property type="match status" value="1"/>
</dbReference>
<proteinExistence type="inferred from homology"/>
<feature type="transmembrane region" description="Helical" evidence="9">
    <location>
        <begin position="64"/>
        <end position="84"/>
    </location>
</feature>
<keyword evidence="7 9" id="KW-0472">Membrane</keyword>
<accession>A0A369CFR2</accession>
<dbReference type="AlphaFoldDB" id="A0A369CFR2"/>
<gene>
    <name evidence="10" type="ORF">DFQ59_102283</name>
</gene>
<dbReference type="OrthoDB" id="9776227at2"/>
<name>A0A369CFR2_9GAMM</name>
<evidence type="ECO:0000313" key="10">
    <source>
        <dbReference type="EMBL" id="RCX31935.1"/>
    </source>
</evidence>
<dbReference type="RefSeq" id="WP_114278766.1">
    <property type="nucleotide sequence ID" value="NZ_QPJY01000002.1"/>
</dbReference>
<dbReference type="Proteomes" id="UP000252707">
    <property type="component" value="Unassembled WGS sequence"/>
</dbReference>
<evidence type="ECO:0000256" key="5">
    <source>
        <dbReference type="ARBA" id="ARBA00022692"/>
    </source>
</evidence>
<dbReference type="GO" id="GO:0055085">
    <property type="term" value="P:transmembrane transport"/>
    <property type="evidence" value="ECO:0007669"/>
    <property type="project" value="InterPro"/>
</dbReference>
<evidence type="ECO:0000256" key="1">
    <source>
        <dbReference type="ARBA" id="ARBA00002265"/>
    </source>
</evidence>
<evidence type="ECO:0000256" key="6">
    <source>
        <dbReference type="ARBA" id="ARBA00022989"/>
    </source>
</evidence>
<reference evidence="10 11" key="1">
    <citation type="submission" date="2018-07" db="EMBL/GenBank/DDBJ databases">
        <title>Genomic Encyclopedia of Type Strains, Phase IV (KMG-IV): sequencing the most valuable type-strain genomes for metagenomic binning, comparative biology and taxonomic classification.</title>
        <authorList>
            <person name="Goeker M."/>
        </authorList>
    </citation>
    <scope>NUCLEOTIDE SEQUENCE [LARGE SCALE GENOMIC DNA]</scope>
    <source>
        <strain evidence="10 11">DSM 26407</strain>
    </source>
</reference>
<feature type="transmembrane region" description="Helical" evidence="9">
    <location>
        <begin position="332"/>
        <end position="350"/>
    </location>
</feature>
<comment type="subcellular location">
    <subcellularLocation>
        <location evidence="2">Cell membrane</location>
        <topology evidence="2">Multi-pass membrane protein</topology>
    </subcellularLocation>
</comment>
<dbReference type="EMBL" id="QPJY01000002">
    <property type="protein sequence ID" value="RCX31935.1"/>
    <property type="molecule type" value="Genomic_DNA"/>
</dbReference>
<keyword evidence="5 9" id="KW-0812">Transmembrane</keyword>
<evidence type="ECO:0000313" key="11">
    <source>
        <dbReference type="Proteomes" id="UP000252707"/>
    </source>
</evidence>
<evidence type="ECO:0000256" key="4">
    <source>
        <dbReference type="ARBA" id="ARBA00022475"/>
    </source>
</evidence>
<feature type="transmembrane region" description="Helical" evidence="9">
    <location>
        <begin position="12"/>
        <end position="33"/>
    </location>
</feature>
<comment type="function">
    <text evidence="1">Part of the ABC transporter complex LptBFG involved in the translocation of lipopolysaccharide (LPS) from the inner membrane to the outer membrane.</text>
</comment>
<feature type="transmembrane region" description="Helical" evidence="9">
    <location>
        <begin position="96"/>
        <end position="117"/>
    </location>
</feature>
<organism evidence="10 11">
    <name type="scientific">Thioalbus denitrificans</name>
    <dbReference type="NCBI Taxonomy" id="547122"/>
    <lineage>
        <taxon>Bacteria</taxon>
        <taxon>Pseudomonadati</taxon>
        <taxon>Pseudomonadota</taxon>
        <taxon>Gammaproteobacteria</taxon>
        <taxon>Chromatiales</taxon>
        <taxon>Ectothiorhodospiraceae</taxon>
        <taxon>Thioalbus</taxon>
    </lineage>
</organism>
<dbReference type="InterPro" id="IPR030923">
    <property type="entry name" value="LptG"/>
</dbReference>
<evidence type="ECO:0000256" key="3">
    <source>
        <dbReference type="ARBA" id="ARBA00007725"/>
    </source>
</evidence>
<dbReference type="GO" id="GO:0043190">
    <property type="term" value="C:ATP-binding cassette (ABC) transporter complex"/>
    <property type="evidence" value="ECO:0007669"/>
    <property type="project" value="InterPro"/>
</dbReference>
<evidence type="ECO:0000256" key="7">
    <source>
        <dbReference type="ARBA" id="ARBA00023136"/>
    </source>
</evidence>
<evidence type="ECO:0000256" key="2">
    <source>
        <dbReference type="ARBA" id="ARBA00004651"/>
    </source>
</evidence>
<keyword evidence="11" id="KW-1185">Reference proteome</keyword>
<dbReference type="InterPro" id="IPR005495">
    <property type="entry name" value="LptG/LptF_permease"/>
</dbReference>
<comment type="similarity">
    <text evidence="3">Belongs to the LptF/LptG family.</text>
</comment>
<dbReference type="PANTHER" id="PTHR33529:SF2">
    <property type="entry name" value="LIPOPOLYSACCHARIDE EXPORT SYSTEM PERMEASE PROTEIN LPTG"/>
    <property type="match status" value="1"/>
</dbReference>
<dbReference type="NCBIfam" id="TIGR04408">
    <property type="entry name" value="LptG_lptG"/>
    <property type="match status" value="1"/>
</dbReference>
<sequence length="354" mass="38178">MRIIDRYLGLNVLLATLLVLAVLLGVELFFTLVEELGDVGKGTYGVFDALAYVLLTLPRRAYELLPVSALLGAVAALGLLASHGELVVLRAAGRSILNIGLGVLKTGLLIALGGMLMGEFVAPGAEQYAQAQRSMAKTNRATLQTAEGFWAKDGGTFIHIQDILPGAVLAGITIYEFDDSQQLRVATLARRALFRDGHWVLEGLEQSVLEEERVRTYSLDQAGWDTMLNPDLLSVAIVKPENLSAYGLHRYIAYLEDNDLDAGRYRLAFWQRLAKPLAIAVMVLLAVPFTFGPLRSAHTGARLVVGAVAGFAFHLFNLTAGQLSLVYGASPLFGAFVPSLVFLAAALVLARRNA</sequence>
<comment type="caution">
    <text evidence="10">The sequence shown here is derived from an EMBL/GenBank/DDBJ whole genome shotgun (WGS) entry which is preliminary data.</text>
</comment>
<dbReference type="GO" id="GO:0015920">
    <property type="term" value="P:lipopolysaccharide transport"/>
    <property type="evidence" value="ECO:0007669"/>
    <property type="project" value="TreeGrafter"/>
</dbReference>
<comment type="subunit">
    <text evidence="8">Component of the lipopolysaccharide transport and assembly complex. The LptBFG transporter is composed of two ATP-binding proteins (LptB) and two transmembrane proteins (LptF and LptG).</text>
</comment>
<evidence type="ECO:0000256" key="8">
    <source>
        <dbReference type="ARBA" id="ARBA00026081"/>
    </source>
</evidence>
<feature type="transmembrane region" description="Helical" evidence="9">
    <location>
        <begin position="303"/>
        <end position="320"/>
    </location>
</feature>
<dbReference type="Pfam" id="PF03739">
    <property type="entry name" value="LptF_LptG"/>
    <property type="match status" value="1"/>
</dbReference>